<dbReference type="Proteomes" id="UP000253551">
    <property type="component" value="Unassembled WGS sequence"/>
</dbReference>
<dbReference type="GO" id="GO:0005634">
    <property type="term" value="C:nucleus"/>
    <property type="evidence" value="ECO:0007669"/>
    <property type="project" value="TreeGrafter"/>
</dbReference>
<feature type="region of interest" description="Disordered" evidence="1">
    <location>
        <begin position="1"/>
        <end position="23"/>
    </location>
</feature>
<dbReference type="EMBL" id="PJQM01000016">
    <property type="protein sequence ID" value="RCI07206.1"/>
    <property type="molecule type" value="Genomic_DNA"/>
</dbReference>
<dbReference type="Pfam" id="PF10253">
    <property type="entry name" value="PRCC"/>
    <property type="match status" value="1"/>
</dbReference>
<accession>A0A367KYE7</accession>
<keyword evidence="3" id="KW-1185">Reference proteome</keyword>
<dbReference type="AlphaFoldDB" id="A0A367KYE7"/>
<feature type="compositionally biased region" description="Acidic residues" evidence="1">
    <location>
        <begin position="107"/>
        <end position="120"/>
    </location>
</feature>
<proteinExistence type="predicted"/>
<gene>
    <name evidence="2" type="ORF">CU098_012795</name>
</gene>
<feature type="compositionally biased region" description="Polar residues" evidence="1">
    <location>
        <begin position="70"/>
        <end position="79"/>
    </location>
</feature>
<comment type="caution">
    <text evidence="2">The sequence shown here is derived from an EMBL/GenBank/DDBJ whole genome shotgun (WGS) entry which is preliminary data.</text>
</comment>
<dbReference type="OrthoDB" id="206969at2759"/>
<reference evidence="2 3" key="1">
    <citation type="journal article" date="2018" name="G3 (Bethesda)">
        <title>Phylogenetic and Phylogenomic Definition of Rhizopus Species.</title>
        <authorList>
            <person name="Gryganskyi A.P."/>
            <person name="Golan J."/>
            <person name="Dolatabadi S."/>
            <person name="Mondo S."/>
            <person name="Robb S."/>
            <person name="Idnurm A."/>
            <person name="Muszewska A."/>
            <person name="Steczkiewicz K."/>
            <person name="Masonjones S."/>
            <person name="Liao H.L."/>
            <person name="Gajdeczka M.T."/>
            <person name="Anike F."/>
            <person name="Vuek A."/>
            <person name="Anishchenko I.M."/>
            <person name="Voigt K."/>
            <person name="de Hoog G.S."/>
            <person name="Smith M.E."/>
            <person name="Heitman J."/>
            <person name="Vilgalys R."/>
            <person name="Stajich J.E."/>
        </authorList>
    </citation>
    <scope>NUCLEOTIDE SEQUENCE [LARGE SCALE GENOMIC DNA]</scope>
    <source>
        <strain evidence="2 3">LSU 92-RS-03</strain>
    </source>
</reference>
<feature type="region of interest" description="Disordered" evidence="1">
    <location>
        <begin position="37"/>
        <end position="83"/>
    </location>
</feature>
<evidence type="ECO:0000313" key="3">
    <source>
        <dbReference type="Proteomes" id="UP000253551"/>
    </source>
</evidence>
<dbReference type="PANTHER" id="PTHR13621">
    <property type="entry name" value="PROLINE-RICH PROTEIN PRCC"/>
    <property type="match status" value="1"/>
</dbReference>
<name>A0A367KYE7_RHIST</name>
<evidence type="ECO:0000256" key="1">
    <source>
        <dbReference type="SAM" id="MobiDB-lite"/>
    </source>
</evidence>
<feature type="region of interest" description="Disordered" evidence="1">
    <location>
        <begin position="96"/>
        <end position="123"/>
    </location>
</feature>
<dbReference type="PANTHER" id="PTHR13621:SF2">
    <property type="entry name" value="PROLINE-RICH PROTEIN PRCC"/>
    <property type="match status" value="1"/>
</dbReference>
<dbReference type="InterPro" id="IPR018800">
    <property type="entry name" value="PRCC"/>
</dbReference>
<protein>
    <submittedName>
        <fullName evidence="2">Uncharacterized protein</fullName>
    </submittedName>
</protein>
<evidence type="ECO:0000313" key="2">
    <source>
        <dbReference type="EMBL" id="RCI07206.1"/>
    </source>
</evidence>
<organism evidence="2 3">
    <name type="scientific">Rhizopus stolonifer</name>
    <name type="common">Rhizopus nigricans</name>
    <dbReference type="NCBI Taxonomy" id="4846"/>
    <lineage>
        <taxon>Eukaryota</taxon>
        <taxon>Fungi</taxon>
        <taxon>Fungi incertae sedis</taxon>
        <taxon>Mucoromycota</taxon>
        <taxon>Mucoromycotina</taxon>
        <taxon>Mucoromycetes</taxon>
        <taxon>Mucorales</taxon>
        <taxon>Mucorineae</taxon>
        <taxon>Rhizopodaceae</taxon>
        <taxon>Rhizopus</taxon>
    </lineage>
</organism>
<sequence>MSLVHYSSDSEEEEQLPQKRSLSSLLPEPKKVVYVDLPKIEKEEDEEEQRIKRPKTSLGLSLADLLPAPKNTNPFQSKESPAASLAKKIKEKKEVEIQKEKVVEGATAEEEEEGEEEKVEEELPKTHMGSFFRIGKELKEEPVALPSKPKFIQPTTTGLVHTVEKPKEIVAPTIDYDYDPNAMYSTDPSAYQYYQQSQEYPQTENNELDDLQHIVGHRMRGEHNIQITTVNQSDMLPTAEERATQLLTQEPVFDEGPGLSASKLQLKNNNIMALAAHAVNNKAKLDNMFAEQKKTRRDAAKKYVEEDDDKEKTLLKFEKQKVEYGYTKFK</sequence>